<name>A0A5J9T5I8_9POAL</name>
<sequence>MLIGEDTGQAYYKSVKLTNTSHAGVISDSFALERVVSEILEDYVTMLLARNTMEATKDATANLGASATAGMHKTRAAAQGQMDKATARDASGKAVAEATQREKIIGAAEAEKQDAIAAPVRHPSIPGIEPGRKAPVRHPSIPGIEPGRTGWQQPALRLSQRLVRVTKETIFWIITLLIRSTMSQTKIAL</sequence>
<dbReference type="OrthoDB" id="758082at2759"/>
<evidence type="ECO:0000313" key="2">
    <source>
        <dbReference type="EMBL" id="TVU06625.1"/>
    </source>
</evidence>
<feature type="non-terminal residue" evidence="2">
    <location>
        <position position="1"/>
    </location>
</feature>
<comment type="similarity">
    <text evidence="1">Belongs to the LEA type 1 family.</text>
</comment>
<proteinExistence type="inferred from homology"/>
<comment type="caution">
    <text evidence="2">The sequence shown here is derived from an EMBL/GenBank/DDBJ whole genome shotgun (WGS) entry which is preliminary data.</text>
</comment>
<evidence type="ECO:0000313" key="3">
    <source>
        <dbReference type="Proteomes" id="UP000324897"/>
    </source>
</evidence>
<protein>
    <submittedName>
        <fullName evidence="2">Uncharacterized protein</fullName>
    </submittedName>
</protein>
<reference evidence="2 3" key="1">
    <citation type="journal article" date="2019" name="Sci. Rep.">
        <title>A high-quality genome of Eragrostis curvula grass provides insights into Poaceae evolution and supports new strategies to enhance forage quality.</title>
        <authorList>
            <person name="Carballo J."/>
            <person name="Santos B.A.C.M."/>
            <person name="Zappacosta D."/>
            <person name="Garbus I."/>
            <person name="Selva J.P."/>
            <person name="Gallo C.A."/>
            <person name="Diaz A."/>
            <person name="Albertini E."/>
            <person name="Caccamo M."/>
            <person name="Echenique V."/>
        </authorList>
    </citation>
    <scope>NUCLEOTIDE SEQUENCE [LARGE SCALE GENOMIC DNA]</scope>
    <source>
        <strain evidence="3">cv. Victoria</strain>
        <tissue evidence="2">Leaf</tissue>
    </source>
</reference>
<organism evidence="2 3">
    <name type="scientific">Eragrostis curvula</name>
    <name type="common">weeping love grass</name>
    <dbReference type="NCBI Taxonomy" id="38414"/>
    <lineage>
        <taxon>Eukaryota</taxon>
        <taxon>Viridiplantae</taxon>
        <taxon>Streptophyta</taxon>
        <taxon>Embryophyta</taxon>
        <taxon>Tracheophyta</taxon>
        <taxon>Spermatophyta</taxon>
        <taxon>Magnoliopsida</taxon>
        <taxon>Liliopsida</taxon>
        <taxon>Poales</taxon>
        <taxon>Poaceae</taxon>
        <taxon>PACMAD clade</taxon>
        <taxon>Chloridoideae</taxon>
        <taxon>Eragrostideae</taxon>
        <taxon>Eragrostidinae</taxon>
        <taxon>Eragrostis</taxon>
    </lineage>
</organism>
<keyword evidence="3" id="KW-1185">Reference proteome</keyword>
<dbReference type="AlphaFoldDB" id="A0A5J9T5I8"/>
<dbReference type="Gramene" id="TVU06625">
    <property type="protein sequence ID" value="TVU06625"/>
    <property type="gene ID" value="EJB05_49849"/>
</dbReference>
<dbReference type="Proteomes" id="UP000324897">
    <property type="component" value="Unassembled WGS sequence"/>
</dbReference>
<gene>
    <name evidence="2" type="ORF">EJB05_49849</name>
</gene>
<dbReference type="EMBL" id="RWGY01000051">
    <property type="protein sequence ID" value="TVU06625.1"/>
    <property type="molecule type" value="Genomic_DNA"/>
</dbReference>
<dbReference type="Pfam" id="PF03760">
    <property type="entry name" value="LEA_1"/>
    <property type="match status" value="1"/>
</dbReference>
<evidence type="ECO:0000256" key="1">
    <source>
        <dbReference type="ARBA" id="ARBA00010975"/>
    </source>
</evidence>
<dbReference type="InterPro" id="IPR005513">
    <property type="entry name" value="LEA_1"/>
</dbReference>
<dbReference type="GO" id="GO:0009793">
    <property type="term" value="P:embryo development ending in seed dormancy"/>
    <property type="evidence" value="ECO:0007669"/>
    <property type="project" value="InterPro"/>
</dbReference>
<accession>A0A5J9T5I8</accession>